<dbReference type="InterPro" id="IPR017441">
    <property type="entry name" value="Protein_kinase_ATP_BS"/>
</dbReference>
<dbReference type="SMART" id="SM00220">
    <property type="entry name" value="S_TKc"/>
    <property type="match status" value="1"/>
</dbReference>
<comment type="catalytic activity">
    <reaction evidence="16">
        <text>L-threonyl-[protein] + ATP = O-phospho-L-threonyl-[protein] + ADP + H(+)</text>
        <dbReference type="Rhea" id="RHEA:46608"/>
        <dbReference type="Rhea" id="RHEA-COMP:11060"/>
        <dbReference type="Rhea" id="RHEA-COMP:11605"/>
        <dbReference type="ChEBI" id="CHEBI:15378"/>
        <dbReference type="ChEBI" id="CHEBI:30013"/>
        <dbReference type="ChEBI" id="CHEBI:30616"/>
        <dbReference type="ChEBI" id="CHEBI:61977"/>
        <dbReference type="ChEBI" id="CHEBI:456216"/>
        <dbReference type="EC" id="2.7.11.1"/>
    </reaction>
</comment>
<dbReference type="GO" id="GO:0004674">
    <property type="term" value="F:protein serine/threonine kinase activity"/>
    <property type="evidence" value="ECO:0007669"/>
    <property type="project" value="UniProtKB-KW"/>
</dbReference>
<keyword evidence="10 18" id="KW-0547">Nucleotide-binding</keyword>
<dbReference type="Pfam" id="PF12819">
    <property type="entry name" value="Malectin_like"/>
    <property type="match status" value="1"/>
</dbReference>
<dbReference type="Gene3D" id="1.10.510.10">
    <property type="entry name" value="Transferase(Phosphotransferase) domain 1"/>
    <property type="match status" value="1"/>
</dbReference>
<evidence type="ECO:0000256" key="10">
    <source>
        <dbReference type="ARBA" id="ARBA00022741"/>
    </source>
</evidence>
<evidence type="ECO:0000256" key="16">
    <source>
        <dbReference type="ARBA" id="ARBA00047899"/>
    </source>
</evidence>
<dbReference type="InterPro" id="IPR001245">
    <property type="entry name" value="Ser-Thr/Tyr_kinase_cat_dom"/>
</dbReference>
<dbReference type="GO" id="GO:0016020">
    <property type="term" value="C:membrane"/>
    <property type="evidence" value="ECO:0007669"/>
    <property type="project" value="UniProtKB-SubCell"/>
</dbReference>
<dbReference type="AlphaFoldDB" id="A0ABC8IS00"/>
<evidence type="ECO:0000313" key="22">
    <source>
        <dbReference type="EMBL" id="CAH8296808.1"/>
    </source>
</evidence>
<dbReference type="FunFam" id="3.80.10.10:FF:000129">
    <property type="entry name" value="Leucine-rich repeat receptor-like kinase"/>
    <property type="match status" value="1"/>
</dbReference>
<organism evidence="22 23">
    <name type="scientific">Eruca vesicaria subsp. sativa</name>
    <name type="common">Garden rocket</name>
    <name type="synonym">Eruca sativa</name>
    <dbReference type="NCBI Taxonomy" id="29727"/>
    <lineage>
        <taxon>Eukaryota</taxon>
        <taxon>Viridiplantae</taxon>
        <taxon>Streptophyta</taxon>
        <taxon>Embryophyta</taxon>
        <taxon>Tracheophyta</taxon>
        <taxon>Spermatophyta</taxon>
        <taxon>Magnoliopsida</taxon>
        <taxon>eudicotyledons</taxon>
        <taxon>Gunneridae</taxon>
        <taxon>Pentapetalae</taxon>
        <taxon>rosids</taxon>
        <taxon>malvids</taxon>
        <taxon>Brassicales</taxon>
        <taxon>Brassicaceae</taxon>
        <taxon>Brassiceae</taxon>
        <taxon>Eruca</taxon>
    </lineage>
</organism>
<keyword evidence="12 18" id="KW-0067">ATP-binding</keyword>
<feature type="domain" description="Protein kinase" evidence="21">
    <location>
        <begin position="579"/>
        <end position="848"/>
    </location>
</feature>
<evidence type="ECO:0000256" key="13">
    <source>
        <dbReference type="ARBA" id="ARBA00022989"/>
    </source>
</evidence>
<protein>
    <recommendedName>
        <fullName evidence="2">non-specific serine/threonine protein kinase</fullName>
        <ecNumber evidence="2">2.7.11.1</ecNumber>
    </recommendedName>
</protein>
<dbReference type="Gene3D" id="3.30.200.20">
    <property type="entry name" value="Phosphorylase Kinase, domain 1"/>
    <property type="match status" value="1"/>
</dbReference>
<comment type="subcellular location">
    <subcellularLocation>
        <location evidence="1">Membrane</location>
        <topology evidence="1">Single-pass membrane protein</topology>
    </subcellularLocation>
</comment>
<name>A0ABC8IS00_ERUVS</name>
<feature type="transmembrane region" description="Helical" evidence="19">
    <location>
        <begin position="513"/>
        <end position="537"/>
    </location>
</feature>
<keyword evidence="14 19" id="KW-0472">Membrane</keyword>
<evidence type="ECO:0000256" key="3">
    <source>
        <dbReference type="ARBA" id="ARBA00022527"/>
    </source>
</evidence>
<dbReference type="PANTHER" id="PTHR45631:SF57">
    <property type="entry name" value="LEUCINE-RICH REPEAT PROTEIN KINASE FAMILY PROTEIN"/>
    <property type="match status" value="1"/>
</dbReference>
<evidence type="ECO:0000256" key="20">
    <source>
        <dbReference type="SAM" id="SignalP"/>
    </source>
</evidence>
<dbReference type="GO" id="GO:0005524">
    <property type="term" value="F:ATP binding"/>
    <property type="evidence" value="ECO:0007669"/>
    <property type="project" value="UniProtKB-UniRule"/>
</dbReference>
<keyword evidence="8 20" id="KW-0732">Signal</keyword>
<comment type="caution">
    <text evidence="22">The sequence shown here is derived from an EMBL/GenBank/DDBJ whole genome shotgun (WGS) entry which is preliminary data.</text>
</comment>
<evidence type="ECO:0000256" key="6">
    <source>
        <dbReference type="ARBA" id="ARBA00022679"/>
    </source>
</evidence>
<evidence type="ECO:0000256" key="2">
    <source>
        <dbReference type="ARBA" id="ARBA00012513"/>
    </source>
</evidence>
<keyword evidence="15" id="KW-0675">Receptor</keyword>
<keyword evidence="9" id="KW-0677">Repeat</keyword>
<dbReference type="InterPro" id="IPR032675">
    <property type="entry name" value="LRR_dom_sf"/>
</dbReference>
<dbReference type="InterPro" id="IPR011009">
    <property type="entry name" value="Kinase-like_dom_sf"/>
</dbReference>
<keyword evidence="11" id="KW-0418">Kinase</keyword>
<evidence type="ECO:0000256" key="4">
    <source>
        <dbReference type="ARBA" id="ARBA00022553"/>
    </source>
</evidence>
<evidence type="ECO:0000313" key="23">
    <source>
        <dbReference type="Proteomes" id="UP001642260"/>
    </source>
</evidence>
<keyword evidence="13 19" id="KW-1133">Transmembrane helix</keyword>
<accession>A0ABC8IS00</accession>
<evidence type="ECO:0000259" key="21">
    <source>
        <dbReference type="PROSITE" id="PS50011"/>
    </source>
</evidence>
<dbReference type="InterPro" id="IPR008271">
    <property type="entry name" value="Ser/Thr_kinase_AS"/>
</dbReference>
<keyword evidence="23" id="KW-1185">Reference proteome</keyword>
<dbReference type="EC" id="2.7.11.1" evidence="2"/>
<dbReference type="PANTHER" id="PTHR45631">
    <property type="entry name" value="OS07G0107800 PROTEIN-RELATED"/>
    <property type="match status" value="1"/>
</dbReference>
<dbReference type="SUPFAM" id="SSF52058">
    <property type="entry name" value="L domain-like"/>
    <property type="match status" value="1"/>
</dbReference>
<evidence type="ECO:0000256" key="11">
    <source>
        <dbReference type="ARBA" id="ARBA00022777"/>
    </source>
</evidence>
<proteinExistence type="predicted"/>
<evidence type="ECO:0000256" key="8">
    <source>
        <dbReference type="ARBA" id="ARBA00022729"/>
    </source>
</evidence>
<evidence type="ECO:0000256" key="9">
    <source>
        <dbReference type="ARBA" id="ARBA00022737"/>
    </source>
</evidence>
<reference evidence="22 23" key="1">
    <citation type="submission" date="2022-03" db="EMBL/GenBank/DDBJ databases">
        <authorList>
            <person name="Macdonald S."/>
            <person name="Ahmed S."/>
            <person name="Newling K."/>
        </authorList>
    </citation>
    <scope>NUCLEOTIDE SEQUENCE [LARGE SCALE GENOMIC DNA]</scope>
</reference>
<feature type="binding site" evidence="18">
    <location>
        <position position="606"/>
    </location>
    <ligand>
        <name>ATP</name>
        <dbReference type="ChEBI" id="CHEBI:30616"/>
    </ligand>
</feature>
<evidence type="ECO:0000256" key="15">
    <source>
        <dbReference type="ARBA" id="ARBA00023170"/>
    </source>
</evidence>
<dbReference type="EMBL" id="CAKOAT010050822">
    <property type="protein sequence ID" value="CAH8296808.1"/>
    <property type="molecule type" value="Genomic_DNA"/>
</dbReference>
<keyword evidence="7 19" id="KW-0812">Transmembrane</keyword>
<evidence type="ECO:0000256" key="18">
    <source>
        <dbReference type="PROSITE-ProRule" id="PRU10141"/>
    </source>
</evidence>
<keyword evidence="4" id="KW-0597">Phosphoprotein</keyword>
<gene>
    <name evidence="22" type="ORF">ERUC_LOCUS2068</name>
</gene>
<feature type="signal peptide" evidence="20">
    <location>
        <begin position="1"/>
        <end position="24"/>
    </location>
</feature>
<dbReference type="Proteomes" id="UP001642260">
    <property type="component" value="Unassembled WGS sequence"/>
</dbReference>
<dbReference type="PROSITE" id="PS00107">
    <property type="entry name" value="PROTEIN_KINASE_ATP"/>
    <property type="match status" value="1"/>
</dbReference>
<comment type="catalytic activity">
    <reaction evidence="17">
        <text>L-seryl-[protein] + ATP = O-phospho-L-seryl-[protein] + ADP + H(+)</text>
        <dbReference type="Rhea" id="RHEA:17989"/>
        <dbReference type="Rhea" id="RHEA-COMP:9863"/>
        <dbReference type="Rhea" id="RHEA-COMP:11604"/>
        <dbReference type="ChEBI" id="CHEBI:15378"/>
        <dbReference type="ChEBI" id="CHEBI:29999"/>
        <dbReference type="ChEBI" id="CHEBI:30616"/>
        <dbReference type="ChEBI" id="CHEBI:83421"/>
        <dbReference type="ChEBI" id="CHEBI:456216"/>
        <dbReference type="EC" id="2.7.11.1"/>
    </reaction>
</comment>
<dbReference type="SUPFAM" id="SSF56112">
    <property type="entry name" value="Protein kinase-like (PK-like)"/>
    <property type="match status" value="1"/>
</dbReference>
<evidence type="ECO:0000256" key="14">
    <source>
        <dbReference type="ARBA" id="ARBA00023136"/>
    </source>
</evidence>
<evidence type="ECO:0000256" key="7">
    <source>
        <dbReference type="ARBA" id="ARBA00022692"/>
    </source>
</evidence>
<evidence type="ECO:0000256" key="1">
    <source>
        <dbReference type="ARBA" id="ARBA00004167"/>
    </source>
</evidence>
<dbReference type="InterPro" id="IPR000719">
    <property type="entry name" value="Prot_kinase_dom"/>
</dbReference>
<evidence type="ECO:0000256" key="17">
    <source>
        <dbReference type="ARBA" id="ARBA00048679"/>
    </source>
</evidence>
<dbReference type="PROSITE" id="PS00108">
    <property type="entry name" value="PROTEIN_KINASE_ST"/>
    <property type="match status" value="1"/>
</dbReference>
<feature type="chain" id="PRO_5044823562" description="non-specific serine/threonine protein kinase" evidence="20">
    <location>
        <begin position="25"/>
        <end position="881"/>
    </location>
</feature>
<dbReference type="FunFam" id="3.30.200.20:FF:000394">
    <property type="entry name" value="Leucine-rich repeat receptor-like protein kinase"/>
    <property type="match status" value="1"/>
</dbReference>
<dbReference type="FunFam" id="1.10.510.10:FF:000146">
    <property type="entry name" value="LRR receptor-like serine/threonine-protein kinase IOS1"/>
    <property type="match status" value="1"/>
</dbReference>
<sequence length="881" mass="98129">MESSYLVLLLMLIATLAIIHIVQAQDQQGFISLDCGLSEKEQSPYIETSTGLNFSSDATFIQSGKTGENKANLASEFKKPYRTLRYFPDGKRNCYNLNVEKGLKYLIRTVFIYGNYDGHDTSPVFDLYLGPNKWATIDLGQRRNNTREDIFHIATSNLLKICLVKTGETTPLISAVELRPMPNDSYNTTSGSLRLYSCRYFKETESYLRYSADIYDRIWIPKLKKEWTLISTSSDLKISNSFPPPKDALKNAATPSNASVPLTLEWSPQSLSINTLDYYYLYVHFAEVQDLQANEIREFNLVWNGQHLEGPVTPPKLELLTVFSRLPPRTCNEGKCILQLISTNRSTHPPLINAYELYLAIQFPQSETDERDVNVIKSITASYALSRINWQGDPCFPQQLRWDGLNCTDADMSIPPRITSLNLSSSGLTGTIASAIQNLTQLEKLDLSNNNLTGEVPEFLGNMKSLLVINLSGNNLSGSLPQALQRKGLKLSVQGNPELCVSDSCRKPPKKNIFVPIVASVASAAIIVAMLVIYRLVKKKNSTILQNLTQRPSAPTGNTTFANKKSKRFKYSEVIKMTNNFQSVIGIGGFGKVYRGTVNSSEVAVKVLSQSSSQGYKEFKAEVELLVRVHHTNLVTLVGYCYEGDHLALIYEFLPNGDLQHHLPRRGGRSINNWSIRLRIALESAQGLEYLHIGCSPPMVHRDVKTANILLDENFKAKVADFGLSRSFKSGVECQESTVVAGTLGYLDPEYARSGQLSAKSDVYSFGVVLLEIITNQPVISQASEDAHIRDWVDSKLSRGDIIEIMDPNLGKDYDSNSAWRALEVAMSCADPSSSKRPSMSQVIHELKECIVLENSRVNNIQGLESQANISSSTSVRPMAR</sequence>
<dbReference type="InterPro" id="IPR001611">
    <property type="entry name" value="Leu-rich_rpt"/>
</dbReference>
<evidence type="ECO:0000256" key="5">
    <source>
        <dbReference type="ARBA" id="ARBA00022614"/>
    </source>
</evidence>
<keyword evidence="3" id="KW-0723">Serine/threonine-protein kinase</keyword>
<dbReference type="CDD" id="cd14066">
    <property type="entry name" value="STKc_IRAK"/>
    <property type="match status" value="1"/>
</dbReference>
<dbReference type="Pfam" id="PF13855">
    <property type="entry name" value="LRR_8"/>
    <property type="match status" value="1"/>
</dbReference>
<dbReference type="Gene3D" id="3.80.10.10">
    <property type="entry name" value="Ribonuclease Inhibitor"/>
    <property type="match status" value="1"/>
</dbReference>
<keyword evidence="6" id="KW-0808">Transferase</keyword>
<dbReference type="Pfam" id="PF07714">
    <property type="entry name" value="PK_Tyr_Ser-Thr"/>
    <property type="match status" value="1"/>
</dbReference>
<dbReference type="InterPro" id="IPR024788">
    <property type="entry name" value="Malectin-like_Carb-bd_dom"/>
</dbReference>
<evidence type="ECO:0000256" key="19">
    <source>
        <dbReference type="SAM" id="Phobius"/>
    </source>
</evidence>
<keyword evidence="5" id="KW-0433">Leucine-rich repeat</keyword>
<dbReference type="PROSITE" id="PS50011">
    <property type="entry name" value="PROTEIN_KINASE_DOM"/>
    <property type="match status" value="1"/>
</dbReference>
<evidence type="ECO:0000256" key="12">
    <source>
        <dbReference type="ARBA" id="ARBA00022840"/>
    </source>
</evidence>